<dbReference type="Proteomes" id="UP001634154">
    <property type="component" value="Unassembled WGS sequence"/>
</dbReference>
<evidence type="ECO:0000313" key="3">
    <source>
        <dbReference type="Proteomes" id="UP001634154"/>
    </source>
</evidence>
<keyword evidence="3" id="KW-1185">Reference proteome</keyword>
<protein>
    <submittedName>
        <fullName evidence="2">Phage abortive infection protein</fullName>
    </submittedName>
</protein>
<dbReference type="Pfam" id="PF16872">
    <property type="entry name" value="putAbiC"/>
    <property type="match status" value="1"/>
</dbReference>
<comment type="caution">
    <text evidence="2">The sequence shown here is derived from an EMBL/GenBank/DDBJ whole genome shotgun (WGS) entry which is preliminary data.</text>
</comment>
<gene>
    <name evidence="2" type="ORF">ACKW6Q_11870</name>
</gene>
<accession>A0ABW9K2U9</accession>
<keyword evidence="1" id="KW-0812">Transmembrane</keyword>
<dbReference type="EMBL" id="JBJXVJ010000002">
    <property type="protein sequence ID" value="MFN1217655.1"/>
    <property type="molecule type" value="Genomic_DNA"/>
</dbReference>
<reference evidence="2 3" key="1">
    <citation type="submission" date="2024-12" db="EMBL/GenBank/DDBJ databases">
        <title>Draft genome sequence of Chryseobacterium kwangjuense AG447.</title>
        <authorList>
            <person name="Cheptsov V.S."/>
            <person name="Belov A."/>
            <person name="Zavarzina A.G."/>
        </authorList>
    </citation>
    <scope>NUCLEOTIDE SEQUENCE [LARGE SCALE GENOMIC DNA]</scope>
    <source>
        <strain evidence="2 3">AG447</strain>
    </source>
</reference>
<name>A0ABW9K2U9_9FLAO</name>
<evidence type="ECO:0000256" key="1">
    <source>
        <dbReference type="SAM" id="Phobius"/>
    </source>
</evidence>
<keyword evidence="1" id="KW-1133">Transmembrane helix</keyword>
<keyword evidence="1" id="KW-0472">Membrane</keyword>
<organism evidence="2 3">
    <name type="scientific">Chryseobacterium kwangjuense</name>
    <dbReference type="NCBI Taxonomy" id="267125"/>
    <lineage>
        <taxon>Bacteria</taxon>
        <taxon>Pseudomonadati</taxon>
        <taxon>Bacteroidota</taxon>
        <taxon>Flavobacteriia</taxon>
        <taxon>Flavobacteriales</taxon>
        <taxon>Weeksellaceae</taxon>
        <taxon>Chryseobacterium group</taxon>
        <taxon>Chryseobacterium</taxon>
    </lineage>
</organism>
<sequence>MTTEIELEQEIREASIRIELRQSKIESELENLSKKIIKFTSWAWIFVWIGFAVGIVSIIIFYNKNTENGFGLNLLGDFLSGTVASIWSLAGLFFIYVAFLGQKQQLLNQQLEIMYSQLEVKYTRLELAGQKLEMKEQNETLKLQKFENTFFNLLSLHHQIVDGIDEIEAKETSKGGRDLLKERSSFVAHVNRNENKTVEHVIIRGRDVFKNSYQYLMNRIERKSETDFLDNYMVVYSSVQTDFGHYFRNLYRIIKFIDETQFMEDEAKNFQNQYKYTSMVRAQLSDYESLWLFYNCLSTNGKEKFKPYIEKFALFKNLPKEKVHNQELITKYNRSAFGR</sequence>
<dbReference type="RefSeq" id="WP_409356825.1">
    <property type="nucleotide sequence ID" value="NZ_JBJXVJ010000002.1"/>
</dbReference>
<feature type="transmembrane region" description="Helical" evidence="1">
    <location>
        <begin position="42"/>
        <end position="62"/>
    </location>
</feature>
<dbReference type="InterPro" id="IPR031709">
    <property type="entry name" value="PutAbiC"/>
</dbReference>
<evidence type="ECO:0000313" key="2">
    <source>
        <dbReference type="EMBL" id="MFN1217655.1"/>
    </source>
</evidence>
<feature type="transmembrane region" description="Helical" evidence="1">
    <location>
        <begin position="82"/>
        <end position="101"/>
    </location>
</feature>
<proteinExistence type="predicted"/>